<comment type="cofactor">
    <cofactor evidence="1">
        <name>Zn(2+)</name>
        <dbReference type="ChEBI" id="CHEBI:29105"/>
    </cofactor>
</comment>
<dbReference type="Gene3D" id="3.60.15.10">
    <property type="entry name" value="Ribonuclease Z/Hydroxyacylglutathione hydrolase-like"/>
    <property type="match status" value="1"/>
</dbReference>
<dbReference type="InterPro" id="IPR001279">
    <property type="entry name" value="Metallo-B-lactamas"/>
</dbReference>
<dbReference type="GO" id="GO:0016787">
    <property type="term" value="F:hydrolase activity"/>
    <property type="evidence" value="ECO:0007669"/>
    <property type="project" value="UniProtKB-KW"/>
</dbReference>
<comment type="caution">
    <text evidence="6">The sequence shown here is derived from an EMBL/GenBank/DDBJ whole genome shotgun (WGS) entry which is preliminary data.</text>
</comment>
<evidence type="ECO:0000256" key="3">
    <source>
        <dbReference type="ARBA" id="ARBA00022801"/>
    </source>
</evidence>
<keyword evidence="3" id="KW-0378">Hydrolase</keyword>
<sequence>LYFKEDKALFSGDTLFKSGIGRYDFSYSDKELLKYSLKTILKLPIDTEVYSGHGVGTSIEDERGIISKFF</sequence>
<reference evidence="6 7" key="1">
    <citation type="submission" date="2017-09" db="EMBL/GenBank/DDBJ databases">
        <title>Depth-based differentiation of microbial function through sediment-hosted aquifers and enrichment of novel symbionts in the deep terrestrial subsurface.</title>
        <authorList>
            <person name="Probst A.J."/>
            <person name="Ladd B."/>
            <person name="Jarett J.K."/>
            <person name="Geller-Mcgrath D.E."/>
            <person name="Sieber C.M."/>
            <person name="Emerson J.B."/>
            <person name="Anantharaman K."/>
            <person name="Thomas B.C."/>
            <person name="Malmstrom R."/>
            <person name="Stieglmeier M."/>
            <person name="Klingl A."/>
            <person name="Woyke T."/>
            <person name="Ryan C.M."/>
            <person name="Banfield J.F."/>
        </authorList>
    </citation>
    <scope>NUCLEOTIDE SEQUENCE [LARGE SCALE GENOMIC DNA]</scope>
    <source>
        <strain evidence="6">CG11_big_fil_rev_8_21_14_0_20_36_8</strain>
    </source>
</reference>
<accession>A0A2M6IVL1</accession>
<protein>
    <recommendedName>
        <fullName evidence="5">Metallo-beta-lactamase domain-containing protein</fullName>
    </recommendedName>
</protein>
<feature type="domain" description="Metallo-beta-lactamase" evidence="5">
    <location>
        <begin position="1"/>
        <end position="53"/>
    </location>
</feature>
<organism evidence="6 7">
    <name type="scientific">Candidatus Roizmanbacteria bacterium CG11_big_fil_rev_8_21_14_0_20_36_8</name>
    <dbReference type="NCBI Taxonomy" id="1974856"/>
    <lineage>
        <taxon>Bacteria</taxon>
        <taxon>Candidatus Roizmaniibacteriota</taxon>
    </lineage>
</organism>
<keyword evidence="2" id="KW-0479">Metal-binding</keyword>
<evidence type="ECO:0000313" key="7">
    <source>
        <dbReference type="Proteomes" id="UP000231056"/>
    </source>
</evidence>
<dbReference type="PANTHER" id="PTHR46233">
    <property type="entry name" value="HYDROXYACYLGLUTATHIONE HYDROLASE GLOC"/>
    <property type="match status" value="1"/>
</dbReference>
<evidence type="ECO:0000313" key="6">
    <source>
        <dbReference type="EMBL" id="PIQ73805.1"/>
    </source>
</evidence>
<feature type="non-terminal residue" evidence="6">
    <location>
        <position position="1"/>
    </location>
</feature>
<name>A0A2M6IVL1_9BACT</name>
<gene>
    <name evidence="6" type="ORF">COV58_00530</name>
</gene>
<evidence type="ECO:0000256" key="2">
    <source>
        <dbReference type="ARBA" id="ARBA00022723"/>
    </source>
</evidence>
<dbReference type="InterPro" id="IPR036866">
    <property type="entry name" value="RibonucZ/Hydroxyglut_hydro"/>
</dbReference>
<dbReference type="Pfam" id="PF00753">
    <property type="entry name" value="Lactamase_B"/>
    <property type="match status" value="1"/>
</dbReference>
<dbReference type="GO" id="GO:0046872">
    <property type="term" value="F:metal ion binding"/>
    <property type="evidence" value="ECO:0007669"/>
    <property type="project" value="UniProtKB-KW"/>
</dbReference>
<dbReference type="SUPFAM" id="SSF56281">
    <property type="entry name" value="Metallo-hydrolase/oxidoreductase"/>
    <property type="match status" value="1"/>
</dbReference>
<proteinExistence type="predicted"/>
<evidence type="ECO:0000259" key="5">
    <source>
        <dbReference type="Pfam" id="PF00753"/>
    </source>
</evidence>
<keyword evidence="4" id="KW-0862">Zinc</keyword>
<dbReference type="InterPro" id="IPR051453">
    <property type="entry name" value="MBL_Glyoxalase_II"/>
</dbReference>
<evidence type="ECO:0000256" key="4">
    <source>
        <dbReference type="ARBA" id="ARBA00022833"/>
    </source>
</evidence>
<dbReference type="PANTHER" id="PTHR46233:SF3">
    <property type="entry name" value="HYDROXYACYLGLUTATHIONE HYDROLASE GLOC"/>
    <property type="match status" value="1"/>
</dbReference>
<evidence type="ECO:0000256" key="1">
    <source>
        <dbReference type="ARBA" id="ARBA00001947"/>
    </source>
</evidence>
<dbReference type="EMBL" id="PCVM01000010">
    <property type="protein sequence ID" value="PIQ73805.1"/>
    <property type="molecule type" value="Genomic_DNA"/>
</dbReference>
<dbReference type="AlphaFoldDB" id="A0A2M6IVL1"/>
<dbReference type="Proteomes" id="UP000231056">
    <property type="component" value="Unassembled WGS sequence"/>
</dbReference>